<evidence type="ECO:0000313" key="1">
    <source>
        <dbReference type="EMBL" id="KAG5603426.1"/>
    </source>
</evidence>
<dbReference type="EMBL" id="JACXVP010000006">
    <property type="protein sequence ID" value="KAG5603426.1"/>
    <property type="molecule type" value="Genomic_DNA"/>
</dbReference>
<name>A0A9J5YSR5_SOLCO</name>
<dbReference type="Proteomes" id="UP000824120">
    <property type="component" value="Chromosome 6"/>
</dbReference>
<dbReference type="AlphaFoldDB" id="A0A9J5YSR5"/>
<proteinExistence type="predicted"/>
<protein>
    <submittedName>
        <fullName evidence="1">Uncharacterized protein</fullName>
    </submittedName>
</protein>
<evidence type="ECO:0000313" key="2">
    <source>
        <dbReference type="Proteomes" id="UP000824120"/>
    </source>
</evidence>
<comment type="caution">
    <text evidence="1">The sequence shown here is derived from an EMBL/GenBank/DDBJ whole genome shotgun (WGS) entry which is preliminary data.</text>
</comment>
<keyword evidence="2" id="KW-1185">Reference proteome</keyword>
<sequence>MDQFWGQNGALEILELTPKVYSERRQHHDVFLEKPLKIASKITEIGPRKAEKTSLKILQNQAHKRVVAAGVLRKLPQTGTPNHYPSSPMRCPRKISQLCLLNRPNRLRDERVMRV</sequence>
<reference evidence="1 2" key="1">
    <citation type="submission" date="2020-09" db="EMBL/GenBank/DDBJ databases">
        <title>De no assembly of potato wild relative species, Solanum commersonii.</title>
        <authorList>
            <person name="Cho K."/>
        </authorList>
    </citation>
    <scope>NUCLEOTIDE SEQUENCE [LARGE SCALE GENOMIC DNA]</scope>
    <source>
        <strain evidence="1">LZ3.2</strain>
        <tissue evidence="1">Leaf</tissue>
    </source>
</reference>
<organism evidence="1 2">
    <name type="scientific">Solanum commersonii</name>
    <name type="common">Commerson's wild potato</name>
    <name type="synonym">Commerson's nightshade</name>
    <dbReference type="NCBI Taxonomy" id="4109"/>
    <lineage>
        <taxon>Eukaryota</taxon>
        <taxon>Viridiplantae</taxon>
        <taxon>Streptophyta</taxon>
        <taxon>Embryophyta</taxon>
        <taxon>Tracheophyta</taxon>
        <taxon>Spermatophyta</taxon>
        <taxon>Magnoliopsida</taxon>
        <taxon>eudicotyledons</taxon>
        <taxon>Gunneridae</taxon>
        <taxon>Pentapetalae</taxon>
        <taxon>asterids</taxon>
        <taxon>lamiids</taxon>
        <taxon>Solanales</taxon>
        <taxon>Solanaceae</taxon>
        <taxon>Solanoideae</taxon>
        <taxon>Solaneae</taxon>
        <taxon>Solanum</taxon>
    </lineage>
</organism>
<gene>
    <name evidence="1" type="ORF">H5410_034796</name>
</gene>
<accession>A0A9J5YSR5</accession>